<evidence type="ECO:0000256" key="3">
    <source>
        <dbReference type="ARBA" id="ARBA00023163"/>
    </source>
</evidence>
<feature type="domain" description="HTH cro/C1-type" evidence="4">
    <location>
        <begin position="4"/>
        <end position="51"/>
    </location>
</feature>
<protein>
    <submittedName>
        <fullName evidence="5">Helix-turn-helix transcriptional regulator</fullName>
    </submittedName>
</protein>
<evidence type="ECO:0000256" key="2">
    <source>
        <dbReference type="ARBA" id="ARBA00023125"/>
    </source>
</evidence>
<dbReference type="InterPro" id="IPR039418">
    <property type="entry name" value="LexA-like"/>
</dbReference>
<keyword evidence="6" id="KW-1185">Reference proteome</keyword>
<keyword evidence="2" id="KW-0238">DNA-binding</keyword>
<dbReference type="PROSITE" id="PS50943">
    <property type="entry name" value="HTH_CROC1"/>
    <property type="match status" value="1"/>
</dbReference>
<organism evidence="5 6">
    <name type="scientific">Aquirhabdus parva</name>
    <dbReference type="NCBI Taxonomy" id="2283318"/>
    <lineage>
        <taxon>Bacteria</taxon>
        <taxon>Pseudomonadati</taxon>
        <taxon>Pseudomonadota</taxon>
        <taxon>Gammaproteobacteria</taxon>
        <taxon>Moraxellales</taxon>
        <taxon>Moraxellaceae</taxon>
        <taxon>Aquirhabdus</taxon>
    </lineage>
</organism>
<dbReference type="Gene3D" id="2.10.109.10">
    <property type="entry name" value="Umud Fragment, subunit A"/>
    <property type="match status" value="1"/>
</dbReference>
<sequence>MTTLGIKQVDIVRETHVGKGAVSKWLSGLNTPNGENLTALSRLLQVSADWLLTGNNSASKTQIPVESWDSDTPIDDDEVAIPFYKDFLLACGSGAVGEALNSETRRLRLSLTTLKAAGVEPENAVAMTALGNSNFPDIKDKATVYVDLGFTRIVDGCVYAIDHGGVFKFKYLYNLPKGGVRVVSKNDAEYPEERLTAEEIVEQEFKILGYAFDVQNPLPRRF</sequence>
<dbReference type="Pfam" id="PF00717">
    <property type="entry name" value="Peptidase_S24"/>
    <property type="match status" value="1"/>
</dbReference>
<evidence type="ECO:0000259" key="4">
    <source>
        <dbReference type="PROSITE" id="PS50943"/>
    </source>
</evidence>
<dbReference type="KEGG" id="mbah:HYN46_14185"/>
<dbReference type="SUPFAM" id="SSF47413">
    <property type="entry name" value="lambda repressor-like DNA-binding domains"/>
    <property type="match status" value="1"/>
</dbReference>
<dbReference type="EMBL" id="CP031222">
    <property type="protein sequence ID" value="AXI04717.1"/>
    <property type="molecule type" value="Genomic_DNA"/>
</dbReference>
<accession>A0A345PBQ8</accession>
<dbReference type="PANTHER" id="PTHR40661">
    <property type="match status" value="1"/>
</dbReference>
<evidence type="ECO:0000256" key="1">
    <source>
        <dbReference type="ARBA" id="ARBA00023015"/>
    </source>
</evidence>
<keyword evidence="3" id="KW-0804">Transcription</keyword>
<name>A0A345PBQ8_9GAMM</name>
<dbReference type="InterPro" id="IPR001387">
    <property type="entry name" value="Cro/C1-type_HTH"/>
</dbReference>
<dbReference type="CDD" id="cd06529">
    <property type="entry name" value="S24_LexA-like"/>
    <property type="match status" value="1"/>
</dbReference>
<dbReference type="AlphaFoldDB" id="A0A345PBQ8"/>
<dbReference type="SUPFAM" id="SSF51306">
    <property type="entry name" value="LexA/Signal peptidase"/>
    <property type="match status" value="1"/>
</dbReference>
<dbReference type="Pfam" id="PF01381">
    <property type="entry name" value="HTH_3"/>
    <property type="match status" value="1"/>
</dbReference>
<dbReference type="GO" id="GO:0003677">
    <property type="term" value="F:DNA binding"/>
    <property type="evidence" value="ECO:0007669"/>
    <property type="project" value="UniProtKB-KW"/>
</dbReference>
<dbReference type="InterPro" id="IPR036286">
    <property type="entry name" value="LexA/Signal_pep-like_sf"/>
</dbReference>
<reference evidence="5 6" key="1">
    <citation type="submission" date="2018-07" db="EMBL/GenBank/DDBJ databases">
        <title>Genome sequencing of Moraxellaceae gen. HYN0046.</title>
        <authorList>
            <person name="Kim M."/>
            <person name="Yi H."/>
        </authorList>
    </citation>
    <scope>NUCLEOTIDE SEQUENCE [LARGE SCALE GENOMIC DNA]</scope>
    <source>
        <strain evidence="5 6">HYN0046</strain>
    </source>
</reference>
<evidence type="ECO:0000313" key="5">
    <source>
        <dbReference type="EMBL" id="AXI04717.1"/>
    </source>
</evidence>
<dbReference type="OrthoDB" id="8613261at2"/>
<gene>
    <name evidence="5" type="ORF">HYN46_14185</name>
</gene>
<dbReference type="PANTHER" id="PTHR40661:SF2">
    <property type="entry name" value="HTH-TYPE TRANSCRIPTIONAL REGULATOR PRTR"/>
    <property type="match status" value="1"/>
</dbReference>
<dbReference type="Proteomes" id="UP000253940">
    <property type="component" value="Chromosome"/>
</dbReference>
<proteinExistence type="predicted"/>
<evidence type="ECO:0000313" key="6">
    <source>
        <dbReference type="Proteomes" id="UP000253940"/>
    </source>
</evidence>
<keyword evidence="1" id="KW-0805">Transcription regulation</keyword>
<dbReference type="InterPro" id="IPR010982">
    <property type="entry name" value="Lambda_DNA-bd_dom_sf"/>
</dbReference>
<dbReference type="InterPro" id="IPR015927">
    <property type="entry name" value="Peptidase_S24_S26A/B/C"/>
</dbReference>
<dbReference type="Gene3D" id="1.10.260.40">
    <property type="entry name" value="lambda repressor-like DNA-binding domains"/>
    <property type="match status" value="1"/>
</dbReference>
<dbReference type="CDD" id="cd00093">
    <property type="entry name" value="HTH_XRE"/>
    <property type="match status" value="1"/>
</dbReference>